<dbReference type="InterPro" id="IPR001478">
    <property type="entry name" value="PDZ"/>
</dbReference>
<dbReference type="InterPro" id="IPR041489">
    <property type="entry name" value="PDZ_6"/>
</dbReference>
<dbReference type="SMART" id="SM00324">
    <property type="entry name" value="RhoGAP"/>
    <property type="match status" value="1"/>
</dbReference>
<dbReference type="GeneID" id="103019220"/>
<dbReference type="Pfam" id="PF17820">
    <property type="entry name" value="PDZ_6"/>
    <property type="match status" value="1"/>
</dbReference>
<feature type="compositionally biased region" description="Low complexity" evidence="1">
    <location>
        <begin position="1054"/>
        <end position="1068"/>
    </location>
</feature>
<evidence type="ECO:0000256" key="1">
    <source>
        <dbReference type="SAM" id="MobiDB-lite"/>
    </source>
</evidence>
<dbReference type="Gene3D" id="2.30.42.10">
    <property type="match status" value="1"/>
</dbReference>
<protein>
    <submittedName>
        <fullName evidence="5">Rho GTPase-activating protein 23 isoform X4</fullName>
    </submittedName>
</protein>
<dbReference type="InterPro" id="IPR036034">
    <property type="entry name" value="PDZ_sf"/>
</dbReference>
<dbReference type="InterPro" id="IPR000198">
    <property type="entry name" value="RhoGAP_dom"/>
</dbReference>
<accession>A0ABM3SNX0</accession>
<dbReference type="PROSITE" id="PS50106">
    <property type="entry name" value="PDZ"/>
    <property type="match status" value="1"/>
</dbReference>
<proteinExistence type="predicted"/>
<dbReference type="SUPFAM" id="SSF48350">
    <property type="entry name" value="GTPase activation domain, GAP"/>
    <property type="match status" value="1"/>
</dbReference>
<keyword evidence="4" id="KW-1185">Reference proteome</keyword>
<dbReference type="PANTHER" id="PTHR23175">
    <property type="entry name" value="PDZ DOMAIN-CONTAINING PROTEIN"/>
    <property type="match status" value="1"/>
</dbReference>
<feature type="region of interest" description="Disordered" evidence="1">
    <location>
        <begin position="382"/>
        <end position="416"/>
    </location>
</feature>
<feature type="compositionally biased region" description="Low complexity" evidence="1">
    <location>
        <begin position="1133"/>
        <end position="1145"/>
    </location>
</feature>
<evidence type="ECO:0000313" key="4">
    <source>
        <dbReference type="Proteomes" id="UP001652580"/>
    </source>
</evidence>
<dbReference type="CDD" id="cd06756">
    <property type="entry name" value="PDZ_ARHGAP21_23-like"/>
    <property type="match status" value="1"/>
</dbReference>
<feature type="region of interest" description="Disordered" evidence="1">
    <location>
        <begin position="1016"/>
        <end position="1074"/>
    </location>
</feature>
<feature type="compositionally biased region" description="Basic and acidic residues" evidence="1">
    <location>
        <begin position="1017"/>
        <end position="1031"/>
    </location>
</feature>
<dbReference type="Pfam" id="PF00620">
    <property type="entry name" value="RhoGAP"/>
    <property type="match status" value="1"/>
</dbReference>
<dbReference type="CDD" id="cd04395">
    <property type="entry name" value="RhoGAP_ARHGAP21"/>
    <property type="match status" value="1"/>
</dbReference>
<dbReference type="RefSeq" id="XP_057391544.1">
    <property type="nucleotide sequence ID" value="XM_057535561.1"/>
</dbReference>
<feature type="region of interest" description="Disordered" evidence="1">
    <location>
        <begin position="299"/>
        <end position="319"/>
    </location>
</feature>
<dbReference type="InterPro" id="IPR008936">
    <property type="entry name" value="Rho_GTPase_activation_prot"/>
</dbReference>
<gene>
    <name evidence="5" type="primary">ARHGAP23</name>
</gene>
<feature type="region of interest" description="Disordered" evidence="1">
    <location>
        <begin position="212"/>
        <end position="282"/>
    </location>
</feature>
<evidence type="ECO:0000313" key="5">
    <source>
        <dbReference type="RefSeq" id="XP_057391544.1"/>
    </source>
</evidence>
<feature type="domain" description="Rho-GAP" evidence="3">
    <location>
        <begin position="822"/>
        <end position="1014"/>
    </location>
</feature>
<feature type="region of interest" description="Disordered" evidence="1">
    <location>
        <begin position="1092"/>
        <end position="1266"/>
    </location>
</feature>
<name>A0ABM3SNX0_BALAC</name>
<feature type="compositionally biased region" description="Pro residues" evidence="1">
    <location>
        <begin position="391"/>
        <end position="407"/>
    </location>
</feature>
<feature type="region of interest" description="Disordered" evidence="1">
    <location>
        <begin position="1337"/>
        <end position="1408"/>
    </location>
</feature>
<dbReference type="Gene3D" id="1.10.555.10">
    <property type="entry name" value="Rho GTPase activation protein"/>
    <property type="match status" value="1"/>
</dbReference>
<feature type="compositionally biased region" description="Polar residues" evidence="1">
    <location>
        <begin position="775"/>
        <end position="789"/>
    </location>
</feature>
<dbReference type="Proteomes" id="UP001652580">
    <property type="component" value="Chromosome 20"/>
</dbReference>
<dbReference type="SMART" id="SM00228">
    <property type="entry name" value="PDZ"/>
    <property type="match status" value="1"/>
</dbReference>
<dbReference type="SUPFAM" id="SSF50156">
    <property type="entry name" value="PDZ domain-like"/>
    <property type="match status" value="1"/>
</dbReference>
<organism evidence="4 5">
    <name type="scientific">Balaenoptera acutorostrata</name>
    <name type="common">Common minke whale</name>
    <name type="synonym">Balaena rostrata</name>
    <dbReference type="NCBI Taxonomy" id="9767"/>
    <lineage>
        <taxon>Eukaryota</taxon>
        <taxon>Metazoa</taxon>
        <taxon>Chordata</taxon>
        <taxon>Craniata</taxon>
        <taxon>Vertebrata</taxon>
        <taxon>Euteleostomi</taxon>
        <taxon>Mammalia</taxon>
        <taxon>Eutheria</taxon>
        <taxon>Laurasiatheria</taxon>
        <taxon>Artiodactyla</taxon>
        <taxon>Whippomorpha</taxon>
        <taxon>Cetacea</taxon>
        <taxon>Mysticeti</taxon>
        <taxon>Balaenopteridae</taxon>
        <taxon>Balaenoptera</taxon>
    </lineage>
</organism>
<feature type="compositionally biased region" description="Basic and acidic residues" evidence="1">
    <location>
        <begin position="482"/>
        <end position="491"/>
    </location>
</feature>
<evidence type="ECO:0000259" key="3">
    <source>
        <dbReference type="PROSITE" id="PS50238"/>
    </source>
</evidence>
<sequence length="1408" mass="153416">MNGVAFCLVGIPPRPEPRPPKLPLGPRDGCFPGRPLPWQGPRTLLLHKSLQDGFGFTLRHFIVYPPESAVHCSLKEEENGGRGGGPSPRHRLEPMDTIFVKNVKDDGPAHRAGLRTGDRLVKVNGESVIGKTYSQVIALIQNSDDTLELSIMPKDEDILQLAYSQDAYLKGNEPYSGEARSIPEPPPICYPRKTYAQPARVSTWATMVPEPLSALPSDPRSPAAWSDPGPRIPSTARSHPDNPSLGMSQPRPSPGAFPRLPSEPRTLRAFPEPGSRAPPSRLECQQALSHWLSNQVPRRAGERRCPAMPPRARSASQDRLEDVTAHRPWPCSTSQGALSQLGQEGWHRARSDDYLSRATRSAEALGPGALVSPRFERCGWASQRPSARTPACPPRDLPGPQAPPPPGLQGLDDTGYIGYRSYSPSFQRRTGLLHALSFRDSPFGGLPTFNLAQSPAPFPPEASEPPRVVRPEPSTRALEPPAEDRRDEVVLRQKPPTGRKVQLPPSRQMNLGFGDESPEPEASGRGERLGRKVAPLATTDDSLASIPFIDEPTSPSIDLQAKHVPASAVVSSAMNSAPVLGTSPSSPTFTFALGRHYSQDCSSIKAGRRSSYLLAITTERSKSCDDGLNTFRDEGRALRRLPNRVPSLRMLRSFFTDGSLDSWGTSEDADAPSKRHSTSDLSDATFSDIRREGWLYYKQVLTKKGKAEDRDDMLGWIRAIRENSRAEGEDPGCANQALISKKLNDYRKVSHSSGPKADSSPKGSRGLGGLKSEFLKQSTARGLRTQDQPAGSKDDSVSTPRTPWGINIIKKNKKAAPRAFGVRLEECQPATENQRVPLIVAACCRIVEARGLESTGIYRVPGNNAVVSSLQEQLNRGPGDINLQDERWQDLNVISSLLKSFFRKLPEPLFTDDKYNDFIEANRIEDSRERMQTLRKLIRDLPGHYYETLKFLVSHLKTIADHSEKNKMEPRNLALVFGPTLVRTSEDNMADMVTHMPDRYKIVETLIQHSDWFFSDSEDKGERTPVDDKEPQSVPNIEYLLPNIGRTVPPGEPGSDSTTCSSSKSKGSWAPKKEPYSREMLAISFISAVNRKRKKRREARGLGSSTDDDSEQEAHKPEAGAPAPGAQDRPEGQRPGAAAPEAPGRLSPPAALEERPAADTRSIVSGYSTLSTMDRSVCSGAGGRRAGAGDEADDERSELSHVETDTEGGVGPGGLPERQPSFSSHHLMPGDTLARRRLARSRADGEGAGAAVGLPGSASSSSQESLRPPAALAAAAAALGSRPSRLEALRLRLRGTADDMLPVRLRRPLSPETRRRRSSWRRHTVVVQSPLTDLNFHEWKELGGGGPPEPVGPRAHSDNKDSGLSSLESTKARVPSTAASLPPAPGDPGALQSQPPRRSAASRLHQCL</sequence>
<dbReference type="PANTHER" id="PTHR23175:SF5">
    <property type="entry name" value="RHO GTPASE-ACTIVATING PROTEIN 23"/>
    <property type="match status" value="1"/>
</dbReference>
<dbReference type="PROSITE" id="PS50238">
    <property type="entry name" value="RHOGAP"/>
    <property type="match status" value="1"/>
</dbReference>
<evidence type="ECO:0000259" key="2">
    <source>
        <dbReference type="PROSITE" id="PS50106"/>
    </source>
</evidence>
<reference evidence="5" key="1">
    <citation type="submission" date="2025-08" db="UniProtKB">
        <authorList>
            <consortium name="RefSeq"/>
        </authorList>
    </citation>
    <scope>IDENTIFICATION</scope>
</reference>
<feature type="region of interest" description="Disordered" evidence="1">
    <location>
        <begin position="448"/>
        <end position="530"/>
    </location>
</feature>
<feature type="region of interest" description="Disordered" evidence="1">
    <location>
        <begin position="747"/>
        <end position="806"/>
    </location>
</feature>
<feature type="compositionally biased region" description="Polar residues" evidence="1">
    <location>
        <begin position="1162"/>
        <end position="1174"/>
    </location>
</feature>
<feature type="domain" description="PDZ" evidence="2">
    <location>
        <begin position="71"/>
        <end position="155"/>
    </location>
</feature>